<keyword evidence="24" id="KW-1185">Reference proteome</keyword>
<evidence type="ECO:0000256" key="1">
    <source>
        <dbReference type="ARBA" id="ARBA00004496"/>
    </source>
</evidence>
<dbReference type="GO" id="GO:0016020">
    <property type="term" value="C:membrane"/>
    <property type="evidence" value="ECO:0007669"/>
    <property type="project" value="GOC"/>
</dbReference>
<feature type="binding site" evidence="20">
    <location>
        <begin position="81"/>
        <end position="82"/>
    </location>
    <ligand>
        <name>UDP-N-acetyl-alpha-D-glucosamine</name>
        <dbReference type="ChEBI" id="CHEBI:57705"/>
    </ligand>
</feature>
<feature type="binding site" evidence="20">
    <location>
        <begin position="104"/>
        <end position="106"/>
    </location>
    <ligand>
        <name>UDP-N-acetyl-alpha-D-glucosamine</name>
        <dbReference type="ChEBI" id="CHEBI:57705"/>
    </ligand>
</feature>
<accession>E4RJJ4</accession>
<keyword evidence="10 20" id="KW-0677">Repeat</keyword>
<evidence type="ECO:0000256" key="4">
    <source>
        <dbReference type="ARBA" id="ARBA00007707"/>
    </source>
</evidence>
<dbReference type="GO" id="GO:0003977">
    <property type="term" value="F:UDP-N-acetylglucosamine diphosphorylase activity"/>
    <property type="evidence" value="ECO:0007669"/>
    <property type="project" value="UniProtKB-UniRule"/>
</dbReference>
<evidence type="ECO:0000256" key="18">
    <source>
        <dbReference type="ARBA" id="ARBA00048493"/>
    </source>
</evidence>
<comment type="catalytic activity">
    <reaction evidence="17 20">
        <text>alpha-D-glucosamine 1-phosphate + acetyl-CoA = N-acetyl-alpha-D-glucosamine 1-phosphate + CoA + H(+)</text>
        <dbReference type="Rhea" id="RHEA:13725"/>
        <dbReference type="ChEBI" id="CHEBI:15378"/>
        <dbReference type="ChEBI" id="CHEBI:57287"/>
        <dbReference type="ChEBI" id="CHEBI:57288"/>
        <dbReference type="ChEBI" id="CHEBI:57776"/>
        <dbReference type="ChEBI" id="CHEBI:58516"/>
        <dbReference type="EC" id="2.3.1.157"/>
    </reaction>
</comment>
<keyword evidence="9 20" id="KW-0479">Metal-binding</keyword>
<feature type="region of interest" description="Linker" evidence="20">
    <location>
        <begin position="234"/>
        <end position="254"/>
    </location>
</feature>
<name>E4RJJ4_HALHG</name>
<evidence type="ECO:0000256" key="14">
    <source>
        <dbReference type="ARBA" id="ARBA00023268"/>
    </source>
</evidence>
<dbReference type="UniPathway" id="UPA00113">
    <property type="reaction ID" value="UER00532"/>
</dbReference>
<feature type="binding site" evidence="20">
    <location>
        <position position="427"/>
    </location>
    <ligand>
        <name>acetyl-CoA</name>
        <dbReference type="ChEBI" id="CHEBI:57288"/>
    </ligand>
</feature>
<feature type="binding site" evidence="20">
    <location>
        <position position="23"/>
    </location>
    <ligand>
        <name>UDP-N-acetyl-alpha-D-glucosamine</name>
        <dbReference type="ChEBI" id="CHEBI:57705"/>
    </ligand>
</feature>
<dbReference type="GO" id="GO:0009252">
    <property type="term" value="P:peptidoglycan biosynthetic process"/>
    <property type="evidence" value="ECO:0007669"/>
    <property type="project" value="UniProtKB-UniRule"/>
</dbReference>
<evidence type="ECO:0000313" key="23">
    <source>
        <dbReference type="EMBL" id="ADQ15414.1"/>
    </source>
</evidence>
<sequence>MAELLSIILAAGKGTRMKSDKIKVLHKVAGKEIIKHVIATLDDFESQIVNVIGYQKENVKKELQKLANKNLEFVVQTKQLGTGHAVKQAEEYIGSHSGPVLILYGDTPLLRKESISDFVKKHKKRGSDLSVLTAQVSDPSGYGRIVKDKFGNLTAIVEEKDAEAEQKKIKEINSGVYCVNSKLLSSFLKNLDNDNAQQEYYLTDIISYSVKKGKNINTYKLSDSNEIIGINTRRQQAEAEKILRQRIIDKHLDNGVTIIDPNTTYIDAEVEIEKDVIIYPFNYLEAETKIAKNTVINPHCRLKNAEIAADVEILSNTVIKNSTIGQNTRVGPFAYIRPGSKVSDNCKIGDFVELKKAEVKSGAKVPHLCYAGDAEIGERTNIGAGTIFANYDGVNKHKTVIGKDVFIGSDSILIAPLKIGDNAKTAAASVVTKDISANTTVMGMPARVYKDKKEDK</sequence>
<feature type="binding site" evidence="20">
    <location>
        <position position="173"/>
    </location>
    <ligand>
        <name>UDP-N-acetyl-alpha-D-glucosamine</name>
        <dbReference type="ChEBI" id="CHEBI:57705"/>
    </ligand>
</feature>
<comment type="pathway">
    <text evidence="20">Bacterial outer membrane biogenesis; LPS lipid A biosynthesis.</text>
</comment>
<comment type="pathway">
    <text evidence="2 20">Nucleotide-sugar biosynthesis; UDP-N-acetyl-alpha-D-glucosamine biosynthesis; N-acetyl-alpha-D-glucosamine 1-phosphate from alpha-D-glucosamine 6-phosphate (route II): step 2/2.</text>
</comment>
<feature type="binding site" evidence="20">
    <location>
        <position position="370"/>
    </location>
    <ligand>
        <name>UDP-N-acetyl-alpha-D-glucosamine</name>
        <dbReference type="ChEBI" id="CHEBI:57705"/>
    </ligand>
</feature>
<dbReference type="GO" id="GO:0000902">
    <property type="term" value="P:cell morphogenesis"/>
    <property type="evidence" value="ECO:0007669"/>
    <property type="project" value="UniProtKB-UniRule"/>
</dbReference>
<feature type="binding site" evidence="20">
    <location>
        <position position="384"/>
    </location>
    <ligand>
        <name>acetyl-CoA</name>
        <dbReference type="ChEBI" id="CHEBI:57288"/>
    </ligand>
</feature>
<evidence type="ECO:0000256" key="11">
    <source>
        <dbReference type="ARBA" id="ARBA00022842"/>
    </source>
</evidence>
<dbReference type="KEGG" id="has:Halsa_1997"/>
<dbReference type="InterPro" id="IPR050065">
    <property type="entry name" value="GlmU-like"/>
</dbReference>
<evidence type="ECO:0000256" key="13">
    <source>
        <dbReference type="ARBA" id="ARBA00022984"/>
    </source>
</evidence>
<feature type="region of interest" description="N-acetyltransferase" evidence="20">
    <location>
        <begin position="255"/>
        <end position="456"/>
    </location>
</feature>
<evidence type="ECO:0000256" key="9">
    <source>
        <dbReference type="ARBA" id="ARBA00022723"/>
    </source>
</evidence>
<dbReference type="InterPro" id="IPR056729">
    <property type="entry name" value="GMPPB_C"/>
</dbReference>
<evidence type="ECO:0000256" key="17">
    <source>
        <dbReference type="ARBA" id="ARBA00048247"/>
    </source>
</evidence>
<dbReference type="NCBIfam" id="NF010934">
    <property type="entry name" value="PRK14354.1"/>
    <property type="match status" value="1"/>
</dbReference>
<feature type="domain" description="Nucleotidyl transferase" evidence="21">
    <location>
        <begin position="6"/>
        <end position="220"/>
    </location>
</feature>
<keyword evidence="13 20" id="KW-0573">Peptidoglycan synthesis</keyword>
<dbReference type="RefSeq" id="WP_013406482.1">
    <property type="nucleotide sequence ID" value="NC_014654.1"/>
</dbReference>
<dbReference type="GO" id="GO:0008360">
    <property type="term" value="P:regulation of cell shape"/>
    <property type="evidence" value="ECO:0007669"/>
    <property type="project" value="UniProtKB-KW"/>
</dbReference>
<comment type="catalytic activity">
    <reaction evidence="18 20">
        <text>N-acetyl-alpha-D-glucosamine 1-phosphate + UTP + H(+) = UDP-N-acetyl-alpha-D-glucosamine + diphosphate</text>
        <dbReference type="Rhea" id="RHEA:13509"/>
        <dbReference type="ChEBI" id="CHEBI:15378"/>
        <dbReference type="ChEBI" id="CHEBI:33019"/>
        <dbReference type="ChEBI" id="CHEBI:46398"/>
        <dbReference type="ChEBI" id="CHEBI:57705"/>
        <dbReference type="ChEBI" id="CHEBI:57776"/>
        <dbReference type="EC" id="2.7.7.23"/>
    </reaction>
</comment>
<dbReference type="SUPFAM" id="SSF51161">
    <property type="entry name" value="Trimeric LpxA-like enzymes"/>
    <property type="match status" value="1"/>
</dbReference>
<comment type="function">
    <text evidence="19 20">Catalyzes the last two sequential reactions in the de novo biosynthetic pathway for UDP-N-acetylglucosamine (UDP-GlcNAc). The C-terminal domain catalyzes the transfer of acetyl group from acetyl coenzyme A to glucosamine-1-phosphate (GlcN-1-P) to produce N-acetylglucosamine-1-phosphate (GlcNAc-1-P), which is converted into UDP-GlcNAc by the transfer of uridine 5-monophosphate (from uridine 5-triphosphate), a reaction catalyzed by the N-terminal domain.</text>
</comment>
<evidence type="ECO:0000256" key="19">
    <source>
        <dbReference type="ARBA" id="ARBA00049628"/>
    </source>
</evidence>
<evidence type="ECO:0000259" key="22">
    <source>
        <dbReference type="Pfam" id="PF25087"/>
    </source>
</evidence>
<evidence type="ECO:0000256" key="12">
    <source>
        <dbReference type="ARBA" id="ARBA00022960"/>
    </source>
</evidence>
<dbReference type="EC" id="2.3.1.157" evidence="20"/>
<feature type="binding site" evidence="20">
    <location>
        <position position="158"/>
    </location>
    <ligand>
        <name>UDP-N-acetyl-alpha-D-glucosamine</name>
        <dbReference type="ChEBI" id="CHEBI:57705"/>
    </ligand>
</feature>
<keyword evidence="8 20" id="KW-0548">Nucleotidyltransferase</keyword>
<dbReference type="EMBL" id="CP002304">
    <property type="protein sequence ID" value="ADQ15414.1"/>
    <property type="molecule type" value="Genomic_DNA"/>
</dbReference>
<dbReference type="OrthoDB" id="9775031at2"/>
<dbReference type="GO" id="GO:0000287">
    <property type="term" value="F:magnesium ion binding"/>
    <property type="evidence" value="ECO:0007669"/>
    <property type="project" value="UniProtKB-UniRule"/>
</dbReference>
<comment type="similarity">
    <text evidence="5 20">In the N-terminal section; belongs to the N-acetylglucosamine-1-phosphate uridyltransferase family.</text>
</comment>
<reference evidence="23 24" key="1">
    <citation type="submission" date="2010-11" db="EMBL/GenBank/DDBJ databases">
        <title>Complete sequence of Halanaerobium sp. sapolanicus.</title>
        <authorList>
            <consortium name="US DOE Joint Genome Institute"/>
            <person name="Lucas S."/>
            <person name="Copeland A."/>
            <person name="Lapidus A."/>
            <person name="Cheng J.-F."/>
            <person name="Bruce D."/>
            <person name="Goodwin L."/>
            <person name="Pitluck S."/>
            <person name="Davenport K."/>
            <person name="Detter J.C."/>
            <person name="Han C."/>
            <person name="Tapia R."/>
            <person name="Land M."/>
            <person name="Hauser L."/>
            <person name="Jeffries C."/>
            <person name="Kyrpides N."/>
            <person name="Ivanova N."/>
            <person name="Mikhailova N."/>
            <person name="Begemann M.B."/>
            <person name="Mormile M.R."/>
            <person name="Wall J.D."/>
            <person name="Elias D.A."/>
            <person name="Woyke T."/>
        </authorList>
    </citation>
    <scope>NUCLEOTIDE SEQUENCE [LARGE SCALE GENOMIC DNA]</scope>
    <source>
        <strain evidence="24">sapolanicus</strain>
    </source>
</reference>
<feature type="binding site" evidence="20">
    <location>
        <position position="231"/>
    </location>
    <ligand>
        <name>Mg(2+)</name>
        <dbReference type="ChEBI" id="CHEBI:18420"/>
    </ligand>
</feature>
<comment type="subunit">
    <text evidence="20">Homotrimer.</text>
</comment>
<evidence type="ECO:0000259" key="21">
    <source>
        <dbReference type="Pfam" id="PF00483"/>
    </source>
</evidence>
<dbReference type="Gene3D" id="3.90.550.10">
    <property type="entry name" value="Spore Coat Polysaccharide Biosynthesis Protein SpsA, Chain A"/>
    <property type="match status" value="1"/>
</dbReference>
<evidence type="ECO:0000256" key="10">
    <source>
        <dbReference type="ARBA" id="ARBA00022737"/>
    </source>
</evidence>
<dbReference type="GO" id="GO:0019134">
    <property type="term" value="F:glucosamine-1-phosphate N-acetyltransferase activity"/>
    <property type="evidence" value="ECO:0007669"/>
    <property type="project" value="UniProtKB-UniRule"/>
</dbReference>
<dbReference type="GO" id="GO:0005737">
    <property type="term" value="C:cytoplasm"/>
    <property type="evidence" value="ECO:0007669"/>
    <property type="project" value="UniProtKB-SubCell"/>
</dbReference>
<keyword evidence="16 20" id="KW-0961">Cell wall biogenesis/degradation</keyword>
<proteinExistence type="inferred from homology"/>
<feature type="active site" description="Proton acceptor" evidence="20">
    <location>
        <position position="367"/>
    </location>
</feature>
<dbReference type="HAMAP" id="MF_01631">
    <property type="entry name" value="GlmU"/>
    <property type="match status" value="1"/>
</dbReference>
<dbReference type="PANTHER" id="PTHR43584">
    <property type="entry name" value="NUCLEOTIDYL TRANSFERASE"/>
    <property type="match status" value="1"/>
</dbReference>
<keyword evidence="6 20" id="KW-0963">Cytoplasm</keyword>
<dbReference type="CDD" id="cd02540">
    <property type="entry name" value="GT2_GlmU_N_bac"/>
    <property type="match status" value="1"/>
</dbReference>
<dbReference type="InterPro" id="IPR038009">
    <property type="entry name" value="GlmU_C_LbH"/>
</dbReference>
<dbReference type="Gene3D" id="2.160.10.10">
    <property type="entry name" value="Hexapeptide repeat proteins"/>
    <property type="match status" value="1"/>
</dbReference>
<feature type="binding site" evidence="20">
    <location>
        <position position="409"/>
    </location>
    <ligand>
        <name>acetyl-CoA</name>
        <dbReference type="ChEBI" id="CHEBI:57288"/>
    </ligand>
</feature>
<dbReference type="Pfam" id="PF25087">
    <property type="entry name" value="GMPPB_C"/>
    <property type="match status" value="1"/>
</dbReference>
<dbReference type="InterPro" id="IPR005835">
    <property type="entry name" value="NTP_transferase_dom"/>
</dbReference>
<feature type="binding site" evidence="20">
    <location>
        <begin position="9"/>
        <end position="12"/>
    </location>
    <ligand>
        <name>UDP-N-acetyl-alpha-D-glucosamine</name>
        <dbReference type="ChEBI" id="CHEBI:57705"/>
    </ligand>
</feature>
<evidence type="ECO:0000256" key="6">
    <source>
        <dbReference type="ARBA" id="ARBA00022490"/>
    </source>
</evidence>
<comment type="cofactor">
    <cofactor evidence="20">
        <name>Mg(2+)</name>
        <dbReference type="ChEBI" id="CHEBI:18420"/>
    </cofactor>
    <text evidence="20">Binds 1 Mg(2+) ion per subunit.</text>
</comment>
<dbReference type="GO" id="GO:0009245">
    <property type="term" value="P:lipid A biosynthetic process"/>
    <property type="evidence" value="ECO:0007669"/>
    <property type="project" value="UniProtKB-UniRule"/>
</dbReference>
<dbReference type="Proteomes" id="UP000007434">
    <property type="component" value="Chromosome"/>
</dbReference>
<dbReference type="SUPFAM" id="SSF53448">
    <property type="entry name" value="Nucleotide-diphospho-sugar transferases"/>
    <property type="match status" value="1"/>
</dbReference>
<dbReference type="InterPro" id="IPR011004">
    <property type="entry name" value="Trimer_LpxA-like_sf"/>
</dbReference>
<evidence type="ECO:0000256" key="16">
    <source>
        <dbReference type="ARBA" id="ARBA00023316"/>
    </source>
</evidence>
<evidence type="ECO:0000256" key="3">
    <source>
        <dbReference type="ARBA" id="ARBA00005208"/>
    </source>
</evidence>
<comment type="subcellular location">
    <subcellularLocation>
        <location evidence="1 20">Cytoplasm</location>
    </subcellularLocation>
</comment>
<dbReference type="HOGENOM" id="CLU_029499_15_2_9"/>
<dbReference type="InterPro" id="IPR029044">
    <property type="entry name" value="Nucleotide-diphossugar_trans"/>
</dbReference>
<evidence type="ECO:0000256" key="2">
    <source>
        <dbReference type="ARBA" id="ARBA00005166"/>
    </source>
</evidence>
<dbReference type="eggNOG" id="COG1207">
    <property type="taxonomic scope" value="Bacteria"/>
</dbReference>
<protein>
    <recommendedName>
        <fullName evidence="20">Bifunctional protein GlmU</fullName>
    </recommendedName>
    <domain>
        <recommendedName>
            <fullName evidence="20">UDP-N-acetylglucosamine pyrophosphorylase</fullName>
            <ecNumber evidence="20">2.7.7.23</ecNumber>
        </recommendedName>
        <alternativeName>
            <fullName evidence="20">N-acetylglucosamine-1-phosphate uridyltransferase</fullName>
        </alternativeName>
    </domain>
    <domain>
        <recommendedName>
            <fullName evidence="20">Glucosamine-1-phosphate N-acetyltransferase</fullName>
            <ecNumber evidence="20">2.3.1.157</ecNumber>
        </recommendedName>
    </domain>
</protein>
<comment type="pathway">
    <text evidence="3 20">Nucleotide-sugar biosynthesis; UDP-N-acetyl-alpha-D-glucosamine biosynthesis; UDP-N-acetyl-alpha-D-glucosamine from N-acetyl-alpha-D-glucosamine 1-phosphate: step 1/1.</text>
</comment>
<dbReference type="CDD" id="cd03353">
    <property type="entry name" value="LbH_GlmU_C"/>
    <property type="match status" value="1"/>
</dbReference>
<keyword evidence="14 20" id="KW-0511">Multifunctional enzyme</keyword>
<dbReference type="UniPathway" id="UPA00973"/>
<dbReference type="GO" id="GO:0006048">
    <property type="term" value="P:UDP-N-acetylglucosamine biosynthetic process"/>
    <property type="evidence" value="ECO:0007669"/>
    <property type="project" value="UniProtKB-UniPathway"/>
</dbReference>
<dbReference type="InterPro" id="IPR001451">
    <property type="entry name" value="Hexapep"/>
</dbReference>
<keyword evidence="11 20" id="KW-0460">Magnesium</keyword>
<keyword evidence="15 20" id="KW-0012">Acyltransferase</keyword>
<evidence type="ECO:0000313" key="24">
    <source>
        <dbReference type="Proteomes" id="UP000007434"/>
    </source>
</evidence>
<comment type="similarity">
    <text evidence="4 20">In the C-terminal section; belongs to the transferase hexapeptide repeat family.</text>
</comment>
<evidence type="ECO:0000256" key="7">
    <source>
        <dbReference type="ARBA" id="ARBA00022679"/>
    </source>
</evidence>
<evidence type="ECO:0000256" key="8">
    <source>
        <dbReference type="ARBA" id="ARBA00022695"/>
    </source>
</evidence>
<keyword evidence="7 20" id="KW-0808">Transferase</keyword>
<dbReference type="Pfam" id="PF00483">
    <property type="entry name" value="NTP_transferase"/>
    <property type="match status" value="1"/>
</dbReference>
<dbReference type="InterPro" id="IPR005882">
    <property type="entry name" value="Bifunctional_GlmU"/>
</dbReference>
<dbReference type="PANTHER" id="PTHR43584:SF3">
    <property type="entry name" value="BIFUNCTIONAL PROTEIN GLMU"/>
    <property type="match status" value="1"/>
</dbReference>
<dbReference type="AlphaFoldDB" id="E4RJJ4"/>
<feature type="binding site" evidence="20">
    <location>
        <position position="231"/>
    </location>
    <ligand>
        <name>UDP-N-acetyl-alpha-D-glucosamine</name>
        <dbReference type="ChEBI" id="CHEBI:57705"/>
    </ligand>
</feature>
<dbReference type="Pfam" id="PF14602">
    <property type="entry name" value="Hexapep_2"/>
    <property type="match status" value="1"/>
</dbReference>
<feature type="binding site" evidence="20">
    <location>
        <position position="106"/>
    </location>
    <ligand>
        <name>Mg(2+)</name>
        <dbReference type="ChEBI" id="CHEBI:18420"/>
    </ligand>
</feature>
<gene>
    <name evidence="20" type="primary">glmU</name>
    <name evidence="23" type="ordered locus">Halsa_1997</name>
</gene>
<organism evidence="23 24">
    <name type="scientific">Halanaerobium hydrogeniformans</name>
    <name type="common">Halanaerobium sp. (strain sapolanicus)</name>
    <dbReference type="NCBI Taxonomy" id="656519"/>
    <lineage>
        <taxon>Bacteria</taxon>
        <taxon>Bacillati</taxon>
        <taxon>Bacillota</taxon>
        <taxon>Clostridia</taxon>
        <taxon>Halanaerobiales</taxon>
        <taxon>Halanaerobiaceae</taxon>
        <taxon>Halanaerobium</taxon>
    </lineage>
</organism>
<feature type="binding site" evidence="20">
    <location>
        <position position="355"/>
    </location>
    <ligand>
        <name>UDP-N-acetyl-alpha-D-glucosamine</name>
        <dbReference type="ChEBI" id="CHEBI:57705"/>
    </ligand>
</feature>
<dbReference type="EC" id="2.7.7.23" evidence="20"/>
<evidence type="ECO:0000256" key="20">
    <source>
        <dbReference type="HAMAP-Rule" id="MF_01631"/>
    </source>
</evidence>
<dbReference type="STRING" id="656519.Halsa_1997"/>
<feature type="region of interest" description="Pyrophosphorylase" evidence="20">
    <location>
        <begin position="1"/>
        <end position="233"/>
    </location>
</feature>
<feature type="binding site" evidence="20">
    <location>
        <position position="381"/>
    </location>
    <ligand>
        <name>UDP-N-acetyl-alpha-D-glucosamine</name>
        <dbReference type="ChEBI" id="CHEBI:57705"/>
    </ligand>
</feature>
<feature type="binding site" evidence="20">
    <location>
        <position position="76"/>
    </location>
    <ligand>
        <name>UDP-N-acetyl-alpha-D-glucosamine</name>
        <dbReference type="ChEBI" id="CHEBI:57705"/>
    </ligand>
</feature>
<evidence type="ECO:0000256" key="15">
    <source>
        <dbReference type="ARBA" id="ARBA00023315"/>
    </source>
</evidence>
<comment type="caution">
    <text evidence="20">Lacks conserved residue(s) required for the propagation of feature annotation.</text>
</comment>
<feature type="binding site" evidence="20">
    <location>
        <position position="143"/>
    </location>
    <ligand>
        <name>UDP-N-acetyl-alpha-D-glucosamine</name>
        <dbReference type="ChEBI" id="CHEBI:57705"/>
    </ligand>
</feature>
<dbReference type="GO" id="GO:0071555">
    <property type="term" value="P:cell wall organization"/>
    <property type="evidence" value="ECO:0007669"/>
    <property type="project" value="UniProtKB-KW"/>
</dbReference>
<evidence type="ECO:0000256" key="5">
    <source>
        <dbReference type="ARBA" id="ARBA00007947"/>
    </source>
</evidence>
<reference evidence="23 24" key="2">
    <citation type="journal article" date="2011" name="J. Bacteriol.">
        <title>Complete Genome Sequence of the Haloalkaliphilic, Hydrogen Producing Halanaerobium hydrogenoformans.</title>
        <authorList>
            <person name="Brown S.D."/>
            <person name="Begemann M.B."/>
            <person name="Mormile M.R."/>
            <person name="Wall J.D."/>
            <person name="Han C.S."/>
            <person name="Goodwin L.A."/>
            <person name="Pitluck S."/>
            <person name="Land M.L."/>
            <person name="Hauser L.J."/>
            <person name="Elias D.A."/>
        </authorList>
    </citation>
    <scope>NUCLEOTIDE SEQUENCE [LARGE SCALE GENOMIC DNA]</scope>
    <source>
        <strain evidence="24">sapolanicus</strain>
    </source>
</reference>
<feature type="binding site" evidence="20">
    <location>
        <begin position="390"/>
        <end position="391"/>
    </location>
    <ligand>
        <name>acetyl-CoA</name>
        <dbReference type="ChEBI" id="CHEBI:57288"/>
    </ligand>
</feature>
<feature type="domain" description="Mannose-1-phosphate guanyltransferase C-terminal" evidence="22">
    <location>
        <begin position="266"/>
        <end position="337"/>
    </location>
</feature>
<dbReference type="NCBIfam" id="TIGR01173">
    <property type="entry name" value="glmU"/>
    <property type="match status" value="1"/>
</dbReference>
<feature type="binding site" evidence="20">
    <location>
        <position position="337"/>
    </location>
    <ligand>
        <name>UDP-N-acetyl-alpha-D-glucosamine</name>
        <dbReference type="ChEBI" id="CHEBI:57705"/>
    </ligand>
</feature>
<keyword evidence="12 20" id="KW-0133">Cell shape</keyword>